<evidence type="ECO:0000256" key="5">
    <source>
        <dbReference type="ARBA" id="ARBA00023002"/>
    </source>
</evidence>
<gene>
    <name evidence="8" type="ORF">D8Y23_15440</name>
</gene>
<dbReference type="AlphaFoldDB" id="A0A443J5M9"/>
<name>A0A443J5M9_9MICO</name>
<organism evidence="8 9">
    <name type="scientific">Microbacterium enclense</name>
    <dbReference type="NCBI Taxonomy" id="993073"/>
    <lineage>
        <taxon>Bacteria</taxon>
        <taxon>Bacillati</taxon>
        <taxon>Actinomycetota</taxon>
        <taxon>Actinomycetes</taxon>
        <taxon>Micrococcales</taxon>
        <taxon>Microbacteriaceae</taxon>
        <taxon>Microbacterium</taxon>
    </lineage>
</organism>
<keyword evidence="3" id="KW-0285">Flavoprotein</keyword>
<evidence type="ECO:0000256" key="3">
    <source>
        <dbReference type="ARBA" id="ARBA00022630"/>
    </source>
</evidence>
<accession>A0A443J5M9</accession>
<dbReference type="Gene3D" id="3.30.43.10">
    <property type="entry name" value="Uridine Diphospho-n-acetylenolpyruvylglucosamine Reductase, domain 2"/>
    <property type="match status" value="1"/>
</dbReference>
<dbReference type="Proteomes" id="UP000285970">
    <property type="component" value="Unassembled WGS sequence"/>
</dbReference>
<proteinExistence type="inferred from homology"/>
<dbReference type="SUPFAM" id="SSF56176">
    <property type="entry name" value="FAD-binding/transporter-associated domain-like"/>
    <property type="match status" value="1"/>
</dbReference>
<evidence type="ECO:0000256" key="6">
    <source>
        <dbReference type="SAM" id="MobiDB-lite"/>
    </source>
</evidence>
<dbReference type="Gene3D" id="3.40.462.20">
    <property type="match status" value="1"/>
</dbReference>
<dbReference type="OrthoDB" id="9775082at2"/>
<dbReference type="InterPro" id="IPR036318">
    <property type="entry name" value="FAD-bd_PCMH-like_sf"/>
</dbReference>
<evidence type="ECO:0000256" key="1">
    <source>
        <dbReference type="ARBA" id="ARBA00001974"/>
    </source>
</evidence>
<dbReference type="GO" id="GO:0016491">
    <property type="term" value="F:oxidoreductase activity"/>
    <property type="evidence" value="ECO:0007669"/>
    <property type="project" value="UniProtKB-KW"/>
</dbReference>
<dbReference type="PANTHER" id="PTHR42973">
    <property type="entry name" value="BINDING OXIDOREDUCTASE, PUTATIVE (AFU_ORTHOLOGUE AFUA_1G17690)-RELATED"/>
    <property type="match status" value="1"/>
</dbReference>
<dbReference type="PANTHER" id="PTHR42973:SF39">
    <property type="entry name" value="FAD-BINDING PCMH-TYPE DOMAIN-CONTAINING PROTEIN"/>
    <property type="match status" value="1"/>
</dbReference>
<dbReference type="EMBL" id="RBZY01000085">
    <property type="protein sequence ID" value="RWR15776.1"/>
    <property type="molecule type" value="Genomic_DNA"/>
</dbReference>
<comment type="caution">
    <text evidence="8">The sequence shown here is derived from an EMBL/GenBank/DDBJ whole genome shotgun (WGS) entry which is preliminary data.</text>
</comment>
<evidence type="ECO:0000313" key="9">
    <source>
        <dbReference type="Proteomes" id="UP000285970"/>
    </source>
</evidence>
<feature type="domain" description="FAD-binding PCMH-type" evidence="7">
    <location>
        <begin position="20"/>
        <end position="193"/>
    </location>
</feature>
<keyword evidence="5" id="KW-0560">Oxidoreductase</keyword>
<dbReference type="Pfam" id="PF01565">
    <property type="entry name" value="FAD_binding_4"/>
    <property type="match status" value="1"/>
</dbReference>
<dbReference type="PROSITE" id="PS51387">
    <property type="entry name" value="FAD_PCMH"/>
    <property type="match status" value="1"/>
</dbReference>
<evidence type="ECO:0000313" key="8">
    <source>
        <dbReference type="EMBL" id="RWR15776.1"/>
    </source>
</evidence>
<comment type="cofactor">
    <cofactor evidence="1">
        <name>FAD</name>
        <dbReference type="ChEBI" id="CHEBI:57692"/>
    </cofactor>
</comment>
<evidence type="ECO:0000256" key="2">
    <source>
        <dbReference type="ARBA" id="ARBA00005466"/>
    </source>
</evidence>
<keyword evidence="4" id="KW-0274">FAD</keyword>
<dbReference type="Gene3D" id="3.30.465.10">
    <property type="match status" value="1"/>
</dbReference>
<feature type="region of interest" description="Disordered" evidence="6">
    <location>
        <begin position="1"/>
        <end position="22"/>
    </location>
</feature>
<dbReference type="InterPro" id="IPR006094">
    <property type="entry name" value="Oxid_FAD_bind_N"/>
</dbReference>
<comment type="similarity">
    <text evidence="2">Belongs to the oxygen-dependent FAD-linked oxidoreductase family.</text>
</comment>
<dbReference type="InterPro" id="IPR050416">
    <property type="entry name" value="FAD-linked_Oxidoreductase"/>
</dbReference>
<dbReference type="InterPro" id="IPR016166">
    <property type="entry name" value="FAD-bd_PCMH"/>
</dbReference>
<dbReference type="RefSeq" id="WP_128218953.1">
    <property type="nucleotide sequence ID" value="NZ_RBZY01000085.1"/>
</dbReference>
<feature type="compositionally biased region" description="Polar residues" evidence="6">
    <location>
        <begin position="8"/>
        <end position="21"/>
    </location>
</feature>
<dbReference type="PROSITE" id="PS00862">
    <property type="entry name" value="OX2_COVAL_FAD"/>
    <property type="match status" value="1"/>
</dbReference>
<dbReference type="GO" id="GO:0071949">
    <property type="term" value="F:FAD binding"/>
    <property type="evidence" value="ECO:0007669"/>
    <property type="project" value="InterPro"/>
</dbReference>
<sequence>MIFEPGTSEYQRATSPHNATAVQRPAVVARPTTAAEVGDVVRDAAVRGLTVLPQATGHGAGGTIGNDTLLLDTSGLDQLEIDPVGRTASAGAGLTWATVNEQAERHGLLGLAGSSPTVAIAGYTFGGGYGWLTRPFGAASSALRTVEYVDGAGQVRIASQDAEDSIDRDALWAFRGGGGVGIATRLEFDLVPAPDLHAGYLLWPVHDLPAVTAAWATALDQIGDAVTTSISVLHAPPGPPIPDDLQGVPVVHLAIASTQGDDPARPLLDAVRAAADPAADTWGPADAARLASIHLDPPTAVPAVGDARWLTAHTPGVAVSILTAATQPDTPLALVEIRHFANAAPAAPGAATTTPGPFALHTVAALDDPSRRPAIEDALAAVRELAAPVDTGWSIGSWVEGAVSVPDAVPADIRARVAMIADAVDPDRRIRRSRYLL</sequence>
<reference evidence="8 9" key="1">
    <citation type="journal article" date="2018" name="Front. Microbiol.">
        <title>Novel Insights Into Bacterial Dimethylsulfoniopropionate Catabolism in the East China Sea.</title>
        <authorList>
            <person name="Liu J."/>
            <person name="Liu J."/>
            <person name="Zhang S.H."/>
            <person name="Liang J."/>
            <person name="Lin H."/>
            <person name="Song D."/>
            <person name="Yang G.P."/>
            <person name="Todd J.D."/>
            <person name="Zhang X.H."/>
        </authorList>
    </citation>
    <scope>NUCLEOTIDE SEQUENCE [LARGE SCALE GENOMIC DNA]</scope>
    <source>
        <strain evidence="8 9">ZYFD042</strain>
    </source>
</reference>
<evidence type="ECO:0000259" key="7">
    <source>
        <dbReference type="PROSITE" id="PS51387"/>
    </source>
</evidence>
<protein>
    <submittedName>
        <fullName evidence="8">FAD-binding oxidoreductase</fullName>
    </submittedName>
</protein>
<evidence type="ECO:0000256" key="4">
    <source>
        <dbReference type="ARBA" id="ARBA00022827"/>
    </source>
</evidence>
<dbReference type="InterPro" id="IPR006093">
    <property type="entry name" value="Oxy_OxRdtase_FAD_BS"/>
</dbReference>
<dbReference type="InterPro" id="IPR016167">
    <property type="entry name" value="FAD-bd_PCMH_sub1"/>
</dbReference>
<dbReference type="InterPro" id="IPR016169">
    <property type="entry name" value="FAD-bd_PCMH_sub2"/>
</dbReference>